<dbReference type="AlphaFoldDB" id="Q8SA51"/>
<sequence length="256" mass="27351">MDASLLPPVTLEVAHAPSPRADLVAGHVGPAVAQASAVPARKRQGNVVVPGGNPTAPAAKARAPGANVVVRSRPTAEKVTKAAGVRGRGFWLLHPLSPSRKEMPRRCRSTVSLPRKRGVRRNGRKMALCGACGAGDGDEELRLCDICDRGRHTFCLRPGSAPTMPRPPSSMRPSATQSRRGLEGDELHGARVRLRMRLSPFPLSVDTSTGLEFGGEARNSRWGGDESGRRGGWGRDGVNVQRTEAGARNKRRAMPF</sequence>
<dbReference type="GO" id="GO:0008270">
    <property type="term" value="F:zinc ion binding"/>
    <property type="evidence" value="ECO:0007669"/>
    <property type="project" value="UniProtKB-KW"/>
</dbReference>
<feature type="region of interest" description="Disordered" evidence="4">
    <location>
        <begin position="212"/>
        <end position="237"/>
    </location>
</feature>
<gene>
    <name evidence="6" type="primary">259I16.3</name>
</gene>
<dbReference type="Pfam" id="PF00628">
    <property type="entry name" value="PHD"/>
    <property type="match status" value="1"/>
</dbReference>
<evidence type="ECO:0000256" key="1">
    <source>
        <dbReference type="ARBA" id="ARBA00022723"/>
    </source>
</evidence>
<keyword evidence="1" id="KW-0479">Metal-binding</keyword>
<protein>
    <submittedName>
        <fullName evidence="6">Uncharacterized protein 259I16.3</fullName>
    </submittedName>
</protein>
<organism evidence="6">
    <name type="scientific">Hordeum vulgare subsp. vulgare</name>
    <name type="common">Domesticated barley</name>
    <dbReference type="NCBI Taxonomy" id="112509"/>
    <lineage>
        <taxon>Eukaryota</taxon>
        <taxon>Viridiplantae</taxon>
        <taxon>Streptophyta</taxon>
        <taxon>Embryophyta</taxon>
        <taxon>Tracheophyta</taxon>
        <taxon>Spermatophyta</taxon>
        <taxon>Magnoliopsida</taxon>
        <taxon>Liliopsida</taxon>
        <taxon>Poales</taxon>
        <taxon>Poaceae</taxon>
        <taxon>BOP clade</taxon>
        <taxon>Pooideae</taxon>
        <taxon>Triticodae</taxon>
        <taxon>Triticeae</taxon>
        <taxon>Hordeinae</taxon>
        <taxon>Hordeum</taxon>
    </lineage>
</organism>
<reference evidence="6" key="1">
    <citation type="submission" date="2002-01" db="EMBL/GenBank/DDBJ databases">
        <title>Comparative sequence analysis of Wx1 homologous regions in barley, maize, pearl millet, rice, sorghum and diploid wheat.</title>
        <authorList>
            <person name="Ma J."/>
            <person name="SanMiguel P.J."/>
            <person name="Dubcovsky J."/>
            <person name="Shiloff B.A."/>
            <person name="Rostoks N."/>
            <person name="Jiang Z."/>
            <person name="Busso C.S."/>
            <person name="Kleinhofs A."/>
            <person name="Devos K.M."/>
            <person name="Ramakrishna W."/>
            <person name="Bennetzen J.L."/>
        </authorList>
    </citation>
    <scope>NUCLEOTIDE SEQUENCE</scope>
</reference>
<dbReference type="InterPro" id="IPR011011">
    <property type="entry name" value="Znf_FYVE_PHD"/>
</dbReference>
<dbReference type="InterPro" id="IPR013083">
    <property type="entry name" value="Znf_RING/FYVE/PHD"/>
</dbReference>
<dbReference type="SUPFAM" id="SSF57903">
    <property type="entry name" value="FYVE/PHD zinc finger"/>
    <property type="match status" value="1"/>
</dbReference>
<name>Q8SA51_HORVV</name>
<evidence type="ECO:0000313" key="6">
    <source>
        <dbReference type="EMBL" id="AAL77107.1"/>
    </source>
</evidence>
<evidence type="ECO:0000256" key="2">
    <source>
        <dbReference type="ARBA" id="ARBA00022771"/>
    </source>
</evidence>
<dbReference type="EMBL" id="AF474373">
    <property type="protein sequence ID" value="AAL77107.1"/>
    <property type="molecule type" value="Genomic_DNA"/>
</dbReference>
<evidence type="ECO:0000256" key="3">
    <source>
        <dbReference type="ARBA" id="ARBA00022833"/>
    </source>
</evidence>
<keyword evidence="2" id="KW-0863">Zinc-finger</keyword>
<accession>Q8SA51</accession>
<feature type="region of interest" description="Disordered" evidence="4">
    <location>
        <begin position="158"/>
        <end position="183"/>
    </location>
</feature>
<dbReference type="Gene3D" id="3.30.40.10">
    <property type="entry name" value="Zinc/RING finger domain, C3HC4 (zinc finger)"/>
    <property type="match status" value="1"/>
</dbReference>
<dbReference type="InterPro" id="IPR019787">
    <property type="entry name" value="Znf_PHD-finger"/>
</dbReference>
<feature type="domain" description="PHD-type" evidence="5">
    <location>
        <begin position="129"/>
        <end position="161"/>
    </location>
</feature>
<proteinExistence type="predicted"/>
<evidence type="ECO:0000259" key="5">
    <source>
        <dbReference type="Pfam" id="PF00628"/>
    </source>
</evidence>
<keyword evidence="3" id="KW-0862">Zinc</keyword>
<evidence type="ECO:0000256" key="4">
    <source>
        <dbReference type="SAM" id="MobiDB-lite"/>
    </source>
</evidence>